<dbReference type="STRING" id="888060.HMPREF9081_0528"/>
<dbReference type="OrthoDB" id="1799023at2"/>
<evidence type="ECO:0000313" key="2">
    <source>
        <dbReference type="Proteomes" id="UP000004067"/>
    </source>
</evidence>
<protein>
    <submittedName>
        <fullName evidence="1">Phosphoribosylaminoimidazole-succinocarboxamide synthetase</fullName>
        <ecNumber evidence="1">6.3.2.6</ecNumber>
    </submittedName>
</protein>
<gene>
    <name evidence="1" type="primary">purC</name>
    <name evidence="1" type="ORF">HMPREF9081_0528</name>
</gene>
<proteinExistence type="predicted"/>
<evidence type="ECO:0000313" key="1">
    <source>
        <dbReference type="EMBL" id="EGK61447.1"/>
    </source>
</evidence>
<keyword evidence="1" id="KW-0436">Ligase</keyword>
<keyword evidence="2" id="KW-1185">Reference proteome</keyword>
<dbReference type="RefSeq" id="WP_006305372.1">
    <property type="nucleotide sequence ID" value="NZ_GL892076.1"/>
</dbReference>
<reference evidence="1 2" key="1">
    <citation type="submission" date="2011-04" db="EMBL/GenBank/DDBJ databases">
        <authorList>
            <person name="Muzny D."/>
            <person name="Qin X."/>
            <person name="Deng J."/>
            <person name="Jiang H."/>
            <person name="Liu Y."/>
            <person name="Qu J."/>
            <person name="Song X.-Z."/>
            <person name="Zhang L."/>
            <person name="Thornton R."/>
            <person name="Coyle M."/>
            <person name="Francisco L."/>
            <person name="Jackson L."/>
            <person name="Javaid M."/>
            <person name="Korchina V."/>
            <person name="Kovar C."/>
            <person name="Mata R."/>
            <person name="Mathew T."/>
            <person name="Ngo R."/>
            <person name="Nguyen L."/>
            <person name="Nguyen N."/>
            <person name="Okwuonu G."/>
            <person name="Ongeri F."/>
            <person name="Pham C."/>
            <person name="Simmons D."/>
            <person name="Wilczek-Boney K."/>
            <person name="Hale W."/>
            <person name="Jakkamsetti A."/>
            <person name="Pham P."/>
            <person name="Ruth R."/>
            <person name="San Lucas F."/>
            <person name="Warren J."/>
            <person name="Zhang J."/>
            <person name="Zhao Z."/>
            <person name="Zhou C."/>
            <person name="Zhu D."/>
            <person name="Lee S."/>
            <person name="Bess C."/>
            <person name="Blankenburg K."/>
            <person name="Forbes L."/>
            <person name="Fu Q."/>
            <person name="Gubbala S."/>
            <person name="Hirani K."/>
            <person name="Jayaseelan J.C."/>
            <person name="Lara F."/>
            <person name="Munidasa M."/>
            <person name="Palculict T."/>
            <person name="Patil S."/>
            <person name="Pu L.-L."/>
            <person name="Saada N."/>
            <person name="Tang L."/>
            <person name="Weissenberger G."/>
            <person name="Zhu Y."/>
            <person name="Hemphill L."/>
            <person name="Shang Y."/>
            <person name="Youmans B."/>
            <person name="Ayvaz T."/>
            <person name="Ross M."/>
            <person name="Santibanez J."/>
            <person name="Aqrawi P."/>
            <person name="Gross S."/>
            <person name="Joshi V."/>
            <person name="Fowler G."/>
            <person name="Nazareth L."/>
            <person name="Reid J."/>
            <person name="Worley K."/>
            <person name="Petrosino J."/>
            <person name="Highlander S."/>
            <person name="Gibbs R."/>
        </authorList>
    </citation>
    <scope>NUCLEOTIDE SEQUENCE [LARGE SCALE GENOMIC DNA]</scope>
    <source>
        <strain evidence="1 2">DSM 2778</strain>
    </source>
</reference>
<dbReference type="Proteomes" id="UP000004067">
    <property type="component" value="Unassembled WGS sequence"/>
</dbReference>
<dbReference type="EMBL" id="AFHQ01000017">
    <property type="protein sequence ID" value="EGK61447.1"/>
    <property type="molecule type" value="Genomic_DNA"/>
</dbReference>
<organism evidence="1 2">
    <name type="scientific">Centipeda periodontii DSM 2778</name>
    <dbReference type="NCBI Taxonomy" id="888060"/>
    <lineage>
        <taxon>Bacteria</taxon>
        <taxon>Bacillati</taxon>
        <taxon>Bacillota</taxon>
        <taxon>Negativicutes</taxon>
        <taxon>Selenomonadales</taxon>
        <taxon>Selenomonadaceae</taxon>
        <taxon>Centipeda</taxon>
    </lineage>
</organism>
<comment type="caution">
    <text evidence="1">The sequence shown here is derived from an EMBL/GenBank/DDBJ whole genome shotgun (WGS) entry which is preliminary data.</text>
</comment>
<dbReference type="HOGENOM" id="CLU_2804596_0_0_9"/>
<accession>F5RJV7</accession>
<name>F5RJV7_9FIRM</name>
<dbReference type="eggNOG" id="ENOG5034ARK">
    <property type="taxonomic scope" value="Bacteria"/>
</dbReference>
<sequence length="67" mass="7871">MTVKAQIVEMIDFVPARELPIILEVVKRFIPNDADDRMTEDDLNAHRRAMQEYKNGETVSHDEINWD</sequence>
<dbReference type="GO" id="GO:0004639">
    <property type="term" value="F:phosphoribosylaminoimidazolesuccinocarboxamide synthase activity"/>
    <property type="evidence" value="ECO:0007669"/>
    <property type="project" value="UniProtKB-EC"/>
</dbReference>
<dbReference type="AlphaFoldDB" id="F5RJV7"/>
<dbReference type="EC" id="6.3.2.6" evidence="1"/>